<name>A0A2R3IL10_9PSED</name>
<accession>A0A2R3IL10</accession>
<organism evidence="1 2">
    <name type="scientific">Pseudomonas paraeruginosa</name>
    <dbReference type="NCBI Taxonomy" id="2994495"/>
    <lineage>
        <taxon>Bacteria</taxon>
        <taxon>Pseudomonadati</taxon>
        <taxon>Pseudomonadota</taxon>
        <taxon>Gammaproteobacteria</taxon>
        <taxon>Pseudomonadales</taxon>
        <taxon>Pseudomonadaceae</taxon>
        <taxon>Pseudomonas</taxon>
    </lineage>
</organism>
<reference evidence="1 2" key="1">
    <citation type="submission" date="2018-02" db="EMBL/GenBank/DDBJ databases">
        <title>FDA/CDC Antimicrobial Resistant Isolate Bank Genome Sequencing.</title>
        <authorList>
            <person name="Benahmed F.H."/>
            <person name="Lutgring J.D."/>
            <person name="Yoo B."/>
            <person name="Machado M."/>
            <person name="Brown A."/>
            <person name="McAllister G."/>
            <person name="Perry A."/>
            <person name="Halpin A.L."/>
            <person name="Vavikolanu K."/>
            <person name="Ott S."/>
            <person name="Zhao X."/>
            <person name="Tallon L.J."/>
            <person name="Sadzewicz L."/>
            <person name="Aluvathingal J."/>
            <person name="Nadendla S."/>
            <person name="Voskania-kordi A."/>
            <person name="Simonyan V."/>
            <person name="Patel J."/>
            <person name="Shawar R.M."/>
        </authorList>
    </citation>
    <scope>NUCLEOTIDE SEQUENCE [LARGE SCALE GENOMIC DNA]</scope>
    <source>
        <strain evidence="1 2">AR_0356</strain>
        <plasmid evidence="1 2">unnamed3</plasmid>
    </source>
</reference>
<dbReference type="Proteomes" id="UP000238390">
    <property type="component" value="Plasmid unnamed3"/>
</dbReference>
<keyword evidence="2" id="KW-1185">Reference proteome</keyword>
<dbReference type="EMBL" id="CP027167">
    <property type="protein sequence ID" value="AVK02616.1"/>
    <property type="molecule type" value="Genomic_DNA"/>
</dbReference>
<geneLocation type="plasmid" evidence="1 2">
    <name>unnamed3</name>
</geneLocation>
<protein>
    <submittedName>
        <fullName evidence="1">Uncharacterized protein</fullName>
    </submittedName>
</protein>
<gene>
    <name evidence="1" type="ORF">CSB93_6973</name>
</gene>
<keyword evidence="1" id="KW-0614">Plasmid</keyword>
<evidence type="ECO:0000313" key="1">
    <source>
        <dbReference type="EMBL" id="AVK02616.1"/>
    </source>
</evidence>
<sequence length="83" mass="9877">MPSSELPPFQPVTLDELRRIWSAHDDPDIRRLALEVARYRRVLAEVDKLYKTVHQSWRTQVGGDLVALHLMKQIMYHERMRLP</sequence>
<proteinExistence type="predicted"/>
<evidence type="ECO:0000313" key="2">
    <source>
        <dbReference type="Proteomes" id="UP000238390"/>
    </source>
</evidence>
<dbReference type="AlphaFoldDB" id="A0A2R3IL10"/>